<gene>
    <name evidence="2" type="ORF">PLANPX_3818</name>
</gene>
<feature type="transmembrane region" description="Helical" evidence="1">
    <location>
        <begin position="123"/>
        <end position="142"/>
    </location>
</feature>
<name>A0A5K7XIN7_9BACT</name>
<dbReference type="PROSITE" id="PS51257">
    <property type="entry name" value="PROKAR_LIPOPROTEIN"/>
    <property type="match status" value="1"/>
</dbReference>
<reference evidence="3" key="1">
    <citation type="submission" date="2019-10" db="EMBL/GenBank/DDBJ databases">
        <title>Lacipirellula parvula gen. nov., sp. nov., representing a lineage of planctomycetes widespread in freshwater anoxic habitats, and description of the family Lacipirellulaceae.</title>
        <authorList>
            <person name="Dedysh S.N."/>
            <person name="Kulichevskaya I.S."/>
            <person name="Beletsky A.V."/>
            <person name="Rakitin A.L."/>
            <person name="Mardanov A.V."/>
            <person name="Ivanova A.A."/>
            <person name="Saltykova V.X."/>
            <person name="Rijpstra W.I.C."/>
            <person name="Sinninghe Damste J.S."/>
            <person name="Ravin N.V."/>
        </authorList>
    </citation>
    <scope>NUCLEOTIDE SEQUENCE [LARGE SCALE GENOMIC DNA]</scope>
    <source>
        <strain evidence="3">PX69</strain>
    </source>
</reference>
<dbReference type="KEGG" id="lpav:PLANPX_3818"/>
<dbReference type="Proteomes" id="UP000326837">
    <property type="component" value="Chromosome"/>
</dbReference>
<feature type="transmembrane region" description="Helical" evidence="1">
    <location>
        <begin position="97"/>
        <end position="116"/>
    </location>
</feature>
<organism evidence="2 3">
    <name type="scientific">Lacipirellula parvula</name>
    <dbReference type="NCBI Taxonomy" id="2650471"/>
    <lineage>
        <taxon>Bacteria</taxon>
        <taxon>Pseudomonadati</taxon>
        <taxon>Planctomycetota</taxon>
        <taxon>Planctomycetia</taxon>
        <taxon>Pirellulales</taxon>
        <taxon>Lacipirellulaceae</taxon>
        <taxon>Lacipirellula</taxon>
    </lineage>
</organism>
<keyword evidence="1" id="KW-1133">Transmembrane helix</keyword>
<evidence type="ECO:0000313" key="3">
    <source>
        <dbReference type="Proteomes" id="UP000326837"/>
    </source>
</evidence>
<accession>A0A5K7XIN7</accession>
<evidence type="ECO:0000256" key="1">
    <source>
        <dbReference type="SAM" id="Phobius"/>
    </source>
</evidence>
<keyword evidence="1" id="KW-0472">Membrane</keyword>
<protein>
    <submittedName>
        <fullName evidence="2">Uncharacterized protein</fullName>
    </submittedName>
</protein>
<keyword evidence="3" id="KW-1185">Reference proteome</keyword>
<keyword evidence="1" id="KW-0812">Transmembrane</keyword>
<feature type="transmembrane region" description="Helical" evidence="1">
    <location>
        <begin position="7"/>
        <end position="25"/>
    </location>
</feature>
<dbReference type="AlphaFoldDB" id="A0A5K7XIN7"/>
<sequence length="143" mass="15755">MAKYLRYTLAALCLAASVGCLGLWWRNHSRHDQFLGPNHLSPSSSIYVEFGEGMAIVAIVNSPATQAPTFQRTRFRLFPSPLRSANTHRFGASDNEIYFPLWYPALVFALAGVGILRIGRFTIRSALVGMTIVAVLLGMVVVL</sequence>
<evidence type="ECO:0000313" key="2">
    <source>
        <dbReference type="EMBL" id="BBO34206.1"/>
    </source>
</evidence>
<dbReference type="EMBL" id="AP021861">
    <property type="protein sequence ID" value="BBO34206.1"/>
    <property type="molecule type" value="Genomic_DNA"/>
</dbReference>
<proteinExistence type="predicted"/>